<name>A0A926I2R6_9FIRM</name>
<evidence type="ECO:0000256" key="6">
    <source>
        <dbReference type="ARBA" id="ARBA00023136"/>
    </source>
</evidence>
<reference evidence="9" key="1">
    <citation type="submission" date="2020-08" db="EMBL/GenBank/DDBJ databases">
        <title>Genome public.</title>
        <authorList>
            <person name="Liu C."/>
            <person name="Sun Q."/>
        </authorList>
    </citation>
    <scope>NUCLEOTIDE SEQUENCE</scope>
    <source>
        <strain evidence="9">NSJ-32</strain>
    </source>
</reference>
<dbReference type="CDD" id="cd06261">
    <property type="entry name" value="TM_PBP2"/>
    <property type="match status" value="1"/>
</dbReference>
<comment type="similarity">
    <text evidence="7">Belongs to the binding-protein-dependent transport system permease family.</text>
</comment>
<keyword evidence="4 7" id="KW-0812">Transmembrane</keyword>
<evidence type="ECO:0000313" key="9">
    <source>
        <dbReference type="EMBL" id="MBC8544773.1"/>
    </source>
</evidence>
<keyword evidence="3" id="KW-1003">Cell membrane</keyword>
<dbReference type="GO" id="GO:0055085">
    <property type="term" value="P:transmembrane transport"/>
    <property type="evidence" value="ECO:0007669"/>
    <property type="project" value="InterPro"/>
</dbReference>
<keyword evidence="5 7" id="KW-1133">Transmembrane helix</keyword>
<feature type="transmembrane region" description="Helical" evidence="7">
    <location>
        <begin position="34"/>
        <end position="58"/>
    </location>
</feature>
<feature type="transmembrane region" description="Helical" evidence="7">
    <location>
        <begin position="286"/>
        <end position="310"/>
    </location>
</feature>
<sequence>MELSFPKKNKIPEKRQSVPEQKWAKVKRQLPYQLMVWPGMIFLLIFSYIPIAGLVIAFQDYSLSTSYFNNPWVGLKHFQAFLKDSTFWMAFRNTIELSLLRMFFIFPMPIFLALAINEIPSLKLKKVVQTCSYFPHFMAFVVVAALWKDILSTNGLINNLLLEVGLIRTPVKFWTDPNKFKALATIVDLWKGAGWSAIIYFAAITGINSELYEAARIDGAGRFAQMRHITFPGILNTIIIMFILSIGGLVSGNLNISVLLGNSFTKSQSYIIEYYTLDMGLGTMRYSFATAIGMFQSVISVILVMLANFFSNKYKQVGLF</sequence>
<protein>
    <submittedName>
        <fullName evidence="9">Sugar ABC transporter permease</fullName>
    </submittedName>
</protein>
<dbReference type="Proteomes" id="UP000657006">
    <property type="component" value="Unassembled WGS sequence"/>
</dbReference>
<feature type="transmembrane region" description="Helical" evidence="7">
    <location>
        <begin position="233"/>
        <end position="254"/>
    </location>
</feature>
<feature type="transmembrane region" description="Helical" evidence="7">
    <location>
        <begin position="127"/>
        <end position="147"/>
    </location>
</feature>
<dbReference type="Gene3D" id="1.10.3720.10">
    <property type="entry name" value="MetI-like"/>
    <property type="match status" value="1"/>
</dbReference>
<evidence type="ECO:0000256" key="4">
    <source>
        <dbReference type="ARBA" id="ARBA00022692"/>
    </source>
</evidence>
<dbReference type="GO" id="GO:0005886">
    <property type="term" value="C:plasma membrane"/>
    <property type="evidence" value="ECO:0007669"/>
    <property type="project" value="UniProtKB-SubCell"/>
</dbReference>
<organism evidence="9 10">
    <name type="scientific">Bianquea renquensis</name>
    <dbReference type="NCBI Taxonomy" id="2763661"/>
    <lineage>
        <taxon>Bacteria</taxon>
        <taxon>Bacillati</taxon>
        <taxon>Bacillota</taxon>
        <taxon>Clostridia</taxon>
        <taxon>Eubacteriales</taxon>
        <taxon>Bianqueaceae</taxon>
        <taxon>Bianquea</taxon>
    </lineage>
</organism>
<evidence type="ECO:0000256" key="3">
    <source>
        <dbReference type="ARBA" id="ARBA00022475"/>
    </source>
</evidence>
<comment type="caution">
    <text evidence="9">The sequence shown here is derived from an EMBL/GenBank/DDBJ whole genome shotgun (WGS) entry which is preliminary data.</text>
</comment>
<evidence type="ECO:0000259" key="8">
    <source>
        <dbReference type="PROSITE" id="PS50928"/>
    </source>
</evidence>
<evidence type="ECO:0000313" key="10">
    <source>
        <dbReference type="Proteomes" id="UP000657006"/>
    </source>
</evidence>
<dbReference type="InterPro" id="IPR051393">
    <property type="entry name" value="ABC_transporter_permease"/>
</dbReference>
<comment type="subcellular location">
    <subcellularLocation>
        <location evidence="1 7">Cell membrane</location>
        <topology evidence="1 7">Multi-pass membrane protein</topology>
    </subcellularLocation>
</comment>
<feature type="domain" description="ABC transmembrane type-1" evidence="8">
    <location>
        <begin position="91"/>
        <end position="307"/>
    </location>
</feature>
<evidence type="ECO:0000256" key="7">
    <source>
        <dbReference type="RuleBase" id="RU363032"/>
    </source>
</evidence>
<dbReference type="AlphaFoldDB" id="A0A926I2R6"/>
<proteinExistence type="inferred from homology"/>
<evidence type="ECO:0000256" key="1">
    <source>
        <dbReference type="ARBA" id="ARBA00004651"/>
    </source>
</evidence>
<keyword evidence="10" id="KW-1185">Reference proteome</keyword>
<keyword evidence="2 7" id="KW-0813">Transport</keyword>
<dbReference type="InterPro" id="IPR000515">
    <property type="entry name" value="MetI-like"/>
</dbReference>
<keyword evidence="6 7" id="KW-0472">Membrane</keyword>
<dbReference type="SUPFAM" id="SSF161098">
    <property type="entry name" value="MetI-like"/>
    <property type="match status" value="1"/>
</dbReference>
<gene>
    <name evidence="9" type="ORF">H8730_14585</name>
</gene>
<evidence type="ECO:0000256" key="2">
    <source>
        <dbReference type="ARBA" id="ARBA00022448"/>
    </source>
</evidence>
<evidence type="ECO:0000256" key="5">
    <source>
        <dbReference type="ARBA" id="ARBA00022989"/>
    </source>
</evidence>
<feature type="transmembrane region" description="Helical" evidence="7">
    <location>
        <begin position="193"/>
        <end position="212"/>
    </location>
</feature>
<dbReference type="PANTHER" id="PTHR30193">
    <property type="entry name" value="ABC TRANSPORTER PERMEASE PROTEIN"/>
    <property type="match status" value="1"/>
</dbReference>
<dbReference type="Pfam" id="PF00528">
    <property type="entry name" value="BPD_transp_1"/>
    <property type="match status" value="1"/>
</dbReference>
<feature type="transmembrane region" description="Helical" evidence="7">
    <location>
        <begin position="97"/>
        <end position="115"/>
    </location>
</feature>
<dbReference type="RefSeq" id="WP_177720055.1">
    <property type="nucleotide sequence ID" value="NZ_JACRSQ010000030.1"/>
</dbReference>
<dbReference type="PANTHER" id="PTHR30193:SF44">
    <property type="entry name" value="LACTOSE TRANSPORT SYSTEM PERMEASE PROTEIN LACF"/>
    <property type="match status" value="1"/>
</dbReference>
<accession>A0A926I2R6</accession>
<dbReference type="InterPro" id="IPR035906">
    <property type="entry name" value="MetI-like_sf"/>
</dbReference>
<dbReference type="EMBL" id="JACRSQ010000030">
    <property type="protein sequence ID" value="MBC8544773.1"/>
    <property type="molecule type" value="Genomic_DNA"/>
</dbReference>
<dbReference type="PROSITE" id="PS50928">
    <property type="entry name" value="ABC_TM1"/>
    <property type="match status" value="1"/>
</dbReference>